<keyword evidence="3" id="KW-1134">Transmembrane beta strand</keyword>
<proteinExistence type="predicted"/>
<feature type="chain" id="PRO_5046988324" evidence="9">
    <location>
        <begin position="22"/>
        <end position="1007"/>
    </location>
</feature>
<feature type="domain" description="TonB-dependent transporter Oar-like beta-barrel" evidence="11">
    <location>
        <begin position="240"/>
        <end position="312"/>
    </location>
</feature>
<dbReference type="RefSeq" id="WP_336918832.1">
    <property type="nucleotide sequence ID" value="NZ_JBANRN010000006.1"/>
</dbReference>
<feature type="domain" description="TonB-dependent transporter Oar-like beta-barrel" evidence="11">
    <location>
        <begin position="328"/>
        <end position="568"/>
    </location>
</feature>
<evidence type="ECO:0000256" key="7">
    <source>
        <dbReference type="ARBA" id="ARBA00023136"/>
    </source>
</evidence>
<dbReference type="Pfam" id="PF07715">
    <property type="entry name" value="Plug"/>
    <property type="match status" value="1"/>
</dbReference>
<dbReference type="InterPro" id="IPR012910">
    <property type="entry name" value="Plug_dom"/>
</dbReference>
<dbReference type="InterPro" id="IPR039426">
    <property type="entry name" value="TonB-dep_rcpt-like"/>
</dbReference>
<dbReference type="InterPro" id="IPR036942">
    <property type="entry name" value="Beta-barrel_TonB_sf"/>
</dbReference>
<organism evidence="12 13">
    <name type="scientific">Alteraurantiacibacter lauratis</name>
    <dbReference type="NCBI Taxonomy" id="2054627"/>
    <lineage>
        <taxon>Bacteria</taxon>
        <taxon>Pseudomonadati</taxon>
        <taxon>Pseudomonadota</taxon>
        <taxon>Alphaproteobacteria</taxon>
        <taxon>Sphingomonadales</taxon>
        <taxon>Erythrobacteraceae</taxon>
        <taxon>Alteraurantiacibacter</taxon>
    </lineage>
</organism>
<dbReference type="Pfam" id="PF13620">
    <property type="entry name" value="CarboxypepD_reg"/>
    <property type="match status" value="1"/>
</dbReference>
<feature type="domain" description="TonB-dependent transporter Oar-like beta-barrel" evidence="11">
    <location>
        <begin position="572"/>
        <end position="1000"/>
    </location>
</feature>
<dbReference type="InterPro" id="IPR037066">
    <property type="entry name" value="Plug_dom_sf"/>
</dbReference>
<evidence type="ECO:0000256" key="6">
    <source>
        <dbReference type="ARBA" id="ARBA00023077"/>
    </source>
</evidence>
<keyword evidence="6" id="KW-0798">TonB box</keyword>
<keyword evidence="4" id="KW-0812">Transmembrane</keyword>
<protein>
    <submittedName>
        <fullName evidence="12">TonB-dependent receptor</fullName>
    </submittedName>
</protein>
<keyword evidence="7" id="KW-0472">Membrane</keyword>
<keyword evidence="5 9" id="KW-0732">Signal</keyword>
<reference evidence="13" key="1">
    <citation type="journal article" date="2019" name="Int. J. Syst. Evol. Microbiol.">
        <title>The Global Catalogue of Microorganisms (GCM) 10K type strain sequencing project: providing services to taxonomists for standard genome sequencing and annotation.</title>
        <authorList>
            <consortium name="The Broad Institute Genomics Platform"/>
            <consortium name="The Broad Institute Genome Sequencing Center for Infectious Disease"/>
            <person name="Wu L."/>
            <person name="Ma J."/>
        </authorList>
    </citation>
    <scope>NUCLEOTIDE SEQUENCE [LARGE SCALE GENOMIC DNA]</scope>
    <source>
        <strain evidence="13">KCTC 52606</strain>
    </source>
</reference>
<dbReference type="InterPro" id="IPR010917">
    <property type="entry name" value="TonB_rcpt_CS"/>
</dbReference>
<evidence type="ECO:0000256" key="3">
    <source>
        <dbReference type="ARBA" id="ARBA00022452"/>
    </source>
</evidence>
<keyword evidence="2" id="KW-0813">Transport</keyword>
<evidence type="ECO:0000256" key="4">
    <source>
        <dbReference type="ARBA" id="ARBA00022692"/>
    </source>
</evidence>
<dbReference type="Pfam" id="PF25183">
    <property type="entry name" value="OMP_b-brl_4"/>
    <property type="match status" value="3"/>
</dbReference>
<dbReference type="PANTHER" id="PTHR30069">
    <property type="entry name" value="TONB-DEPENDENT OUTER MEMBRANE RECEPTOR"/>
    <property type="match status" value="1"/>
</dbReference>
<evidence type="ECO:0000259" key="10">
    <source>
        <dbReference type="Pfam" id="PF07715"/>
    </source>
</evidence>
<gene>
    <name evidence="12" type="ORF">ACFODK_12595</name>
</gene>
<keyword evidence="12" id="KW-0675">Receptor</keyword>
<evidence type="ECO:0000256" key="2">
    <source>
        <dbReference type="ARBA" id="ARBA00022448"/>
    </source>
</evidence>
<dbReference type="Proteomes" id="UP001595378">
    <property type="component" value="Unassembled WGS sequence"/>
</dbReference>
<keyword evidence="13" id="KW-1185">Reference proteome</keyword>
<evidence type="ECO:0000256" key="8">
    <source>
        <dbReference type="ARBA" id="ARBA00023237"/>
    </source>
</evidence>
<evidence type="ECO:0000256" key="1">
    <source>
        <dbReference type="ARBA" id="ARBA00004571"/>
    </source>
</evidence>
<sequence length="1007" mass="105923">MRHWSVAAAVAALVVPSAAQAQQAGLQIALVDAETGAPVAGAVVRVENAAIGLNREVRSDAQGLVRVEGLSTAGSYTVTALPGGAYAASLPATIDLRANFTGSVTLRLACAGGDTIVVTGTRAITRLNTVNAEVSASLDRAELAVLPIEGRDVLGALVRLPNVVPSTGFFPEAPAISINGSNGLDTNYLLDGLDNNENFLGGIKFPVPLGFTRDVTVLANSYSVEYGRTANGVVSYTSPAGSNDLSGEVYTLVRPGRPFDARSPFPRRDLSGNAVGESFERRQAGFALGGPVVRDRTFFYANLEYTRDRNVQIVDAPALGVTESVTGNNRFALGSLRMDHRLTEDWTLTLRANHGRVTIERPGGGLGGGNVTFPSAGSDQDRNSSLVAASASYAGDSWAYDGALQFSRFRWDYGEPTGGAAPQVAIRDPSGLTVGVVGHPGFVFDSREESWQTTHRVQRASGRHRLIFGVDAIRSEFALLGGGNPDGNFTVDLTAAQLATLGSSGAGLALTAQDVLALNPAVANYAVELRPASFGTAQQQIALYLADEWQVTPQLAATLGLRWDYDSLTAKGGGSGDTNNFAPRAALNWRPDARSVVRLGAGLFYGKLSYAVISDALQRNTTSPAFLGQLAQLQAQGLIPATTDLADITFAGNLTVSPACATVAACPSPAEVQGLRDTALINEARILSPTGYDSPYSVQLSAGYQWQASDTLTLSADAIYSRSHNLVRLRDLNAPARFTPNLANLTAANIALLRALPDNAARLAAAEALGLVRSQATADASRPVPQVPGGARQITVSETEGRATYKALILQAVKARGADPYAFRLAYTLSSLKNDTDDINFRAENNDFSTEWGPSANDRRHVISAVGYLYPAEGLTFSAAGLFQSGQPVNLVPDARIFGTQDLNGDGASFGENFVGNSDRYPGEARNSERLGWSATVDLGLAYALPVPGGALELRADVFNVLNTNNESGFANAATTSNQVQFGGGAPFVQRNAGPPRQIQFGAAYKF</sequence>
<evidence type="ECO:0000256" key="5">
    <source>
        <dbReference type="ARBA" id="ARBA00022729"/>
    </source>
</evidence>
<evidence type="ECO:0000259" key="11">
    <source>
        <dbReference type="Pfam" id="PF25183"/>
    </source>
</evidence>
<dbReference type="EMBL" id="JBHRSU010000035">
    <property type="protein sequence ID" value="MFC3101729.1"/>
    <property type="molecule type" value="Genomic_DNA"/>
</dbReference>
<dbReference type="PROSITE" id="PS01156">
    <property type="entry name" value="TONB_DEPENDENT_REC_2"/>
    <property type="match status" value="1"/>
</dbReference>
<dbReference type="Gene3D" id="2.60.40.1120">
    <property type="entry name" value="Carboxypeptidase-like, regulatory domain"/>
    <property type="match status" value="1"/>
</dbReference>
<comment type="caution">
    <text evidence="12">The sequence shown here is derived from an EMBL/GenBank/DDBJ whole genome shotgun (WGS) entry which is preliminary data.</text>
</comment>
<name>A0ABV7EIM6_9SPHN</name>
<dbReference type="InterPro" id="IPR057601">
    <property type="entry name" value="Oar-like_b-barrel"/>
</dbReference>
<keyword evidence="8" id="KW-0998">Cell outer membrane</keyword>
<dbReference type="Gene3D" id="2.170.130.10">
    <property type="entry name" value="TonB-dependent receptor, plug domain"/>
    <property type="match status" value="1"/>
</dbReference>
<evidence type="ECO:0000313" key="13">
    <source>
        <dbReference type="Proteomes" id="UP001595378"/>
    </source>
</evidence>
<dbReference type="PANTHER" id="PTHR30069:SF46">
    <property type="entry name" value="OAR PROTEIN"/>
    <property type="match status" value="1"/>
</dbReference>
<comment type="subcellular location">
    <subcellularLocation>
        <location evidence="1">Cell outer membrane</location>
        <topology evidence="1">Multi-pass membrane protein</topology>
    </subcellularLocation>
</comment>
<dbReference type="SUPFAM" id="SSF56935">
    <property type="entry name" value="Porins"/>
    <property type="match status" value="1"/>
</dbReference>
<accession>A0ABV7EIM6</accession>
<feature type="domain" description="TonB-dependent receptor plug" evidence="10">
    <location>
        <begin position="139"/>
        <end position="232"/>
    </location>
</feature>
<evidence type="ECO:0000313" key="12">
    <source>
        <dbReference type="EMBL" id="MFC3101729.1"/>
    </source>
</evidence>
<dbReference type="Gene3D" id="2.40.170.20">
    <property type="entry name" value="TonB-dependent receptor, beta-barrel domain"/>
    <property type="match status" value="1"/>
</dbReference>
<evidence type="ECO:0000256" key="9">
    <source>
        <dbReference type="SAM" id="SignalP"/>
    </source>
</evidence>
<feature type="signal peptide" evidence="9">
    <location>
        <begin position="1"/>
        <end position="21"/>
    </location>
</feature>